<dbReference type="EMBL" id="CAJZBQ010000035">
    <property type="protein sequence ID" value="CAG9324032.1"/>
    <property type="molecule type" value="Genomic_DNA"/>
</dbReference>
<dbReference type="PANTHER" id="PTHR13243">
    <property type="entry name" value="HSPC111 PROTEIN-RELATED"/>
    <property type="match status" value="1"/>
</dbReference>
<evidence type="ECO:0000256" key="5">
    <source>
        <dbReference type="SAM" id="MobiDB-lite"/>
    </source>
</evidence>
<dbReference type="InterPro" id="IPR019002">
    <property type="entry name" value="Ribosome_biogenesis_Nop16"/>
</dbReference>
<accession>A0AAU9JG30</accession>
<reference evidence="6" key="1">
    <citation type="submission" date="2021-09" db="EMBL/GenBank/DDBJ databases">
        <authorList>
            <consortium name="AG Swart"/>
            <person name="Singh M."/>
            <person name="Singh A."/>
            <person name="Seah K."/>
            <person name="Emmerich C."/>
        </authorList>
    </citation>
    <scope>NUCLEOTIDE SEQUENCE</scope>
    <source>
        <strain evidence="6">ATCC30299</strain>
    </source>
</reference>
<comment type="similarity">
    <text evidence="2">Belongs to the NOP16 family.</text>
</comment>
<dbReference type="Proteomes" id="UP001162131">
    <property type="component" value="Unassembled WGS sequence"/>
</dbReference>
<comment type="subcellular location">
    <subcellularLocation>
        <location evidence="1">Nucleus</location>
        <location evidence="1">Nucleolus</location>
    </subcellularLocation>
</comment>
<evidence type="ECO:0000313" key="7">
    <source>
        <dbReference type="Proteomes" id="UP001162131"/>
    </source>
</evidence>
<organism evidence="6 7">
    <name type="scientific">Blepharisma stoltei</name>
    <dbReference type="NCBI Taxonomy" id="1481888"/>
    <lineage>
        <taxon>Eukaryota</taxon>
        <taxon>Sar</taxon>
        <taxon>Alveolata</taxon>
        <taxon>Ciliophora</taxon>
        <taxon>Postciliodesmatophora</taxon>
        <taxon>Heterotrichea</taxon>
        <taxon>Heterotrichida</taxon>
        <taxon>Blepharismidae</taxon>
        <taxon>Blepharisma</taxon>
    </lineage>
</organism>
<keyword evidence="4" id="KW-0539">Nucleus</keyword>
<dbReference type="Pfam" id="PF09420">
    <property type="entry name" value="Nop16"/>
    <property type="match status" value="1"/>
</dbReference>
<evidence type="ECO:0000256" key="2">
    <source>
        <dbReference type="ARBA" id="ARBA00008479"/>
    </source>
</evidence>
<feature type="region of interest" description="Disordered" evidence="5">
    <location>
        <begin position="1"/>
        <end position="37"/>
    </location>
</feature>
<keyword evidence="7" id="KW-1185">Reference proteome</keyword>
<sequence>MAKIKKRASRGLLKKHKTVGRSQKKKKNFQGAPELKEFWDPEKSGKANYESLGIRTSIDTPTDTPFKKEALNALTKNSEHVPTKEKLADWEIQIIESMIKKYRDDYKAMSKNIKINTWQWTANKIRKMIEKYNSINS</sequence>
<dbReference type="GO" id="GO:0042273">
    <property type="term" value="P:ribosomal large subunit biogenesis"/>
    <property type="evidence" value="ECO:0007669"/>
    <property type="project" value="TreeGrafter"/>
</dbReference>
<evidence type="ECO:0000256" key="3">
    <source>
        <dbReference type="ARBA" id="ARBA00015522"/>
    </source>
</evidence>
<dbReference type="GO" id="GO:0005730">
    <property type="term" value="C:nucleolus"/>
    <property type="evidence" value="ECO:0007669"/>
    <property type="project" value="UniProtKB-SubCell"/>
</dbReference>
<evidence type="ECO:0000313" key="6">
    <source>
        <dbReference type="EMBL" id="CAG9324032.1"/>
    </source>
</evidence>
<gene>
    <name evidence="6" type="ORF">BSTOLATCC_MIC35054</name>
</gene>
<evidence type="ECO:0000256" key="4">
    <source>
        <dbReference type="ARBA" id="ARBA00023242"/>
    </source>
</evidence>
<name>A0AAU9JG30_9CILI</name>
<comment type="caution">
    <text evidence="6">The sequence shown here is derived from an EMBL/GenBank/DDBJ whole genome shotgun (WGS) entry which is preliminary data.</text>
</comment>
<dbReference type="PANTHER" id="PTHR13243:SF1">
    <property type="entry name" value="NUCLEOLAR PROTEIN 16"/>
    <property type="match status" value="1"/>
</dbReference>
<feature type="compositionally biased region" description="Basic residues" evidence="5">
    <location>
        <begin position="1"/>
        <end position="28"/>
    </location>
</feature>
<proteinExistence type="inferred from homology"/>
<evidence type="ECO:0000256" key="1">
    <source>
        <dbReference type="ARBA" id="ARBA00004604"/>
    </source>
</evidence>
<dbReference type="AlphaFoldDB" id="A0AAU9JG30"/>
<protein>
    <recommendedName>
        <fullName evidence="3">Nucleolar protein 16</fullName>
    </recommendedName>
</protein>